<dbReference type="OrthoDB" id="428346at2759"/>
<feature type="transmembrane region" description="Helical" evidence="1">
    <location>
        <begin position="12"/>
        <end position="30"/>
    </location>
</feature>
<evidence type="ECO:0000256" key="1">
    <source>
        <dbReference type="SAM" id="Phobius"/>
    </source>
</evidence>
<keyword evidence="1" id="KW-0472">Membrane</keyword>
<reference evidence="2" key="1">
    <citation type="submission" date="2021-02" db="EMBL/GenBank/DDBJ databases">
        <authorList>
            <person name="Dougan E. K."/>
            <person name="Rhodes N."/>
            <person name="Thang M."/>
            <person name="Chan C."/>
        </authorList>
    </citation>
    <scope>NUCLEOTIDE SEQUENCE</scope>
</reference>
<gene>
    <name evidence="2" type="ORF">SNAT2548_LOCUS3365</name>
</gene>
<evidence type="ECO:0000313" key="3">
    <source>
        <dbReference type="Proteomes" id="UP000604046"/>
    </source>
</evidence>
<name>A0A812I7R9_9DINO</name>
<protein>
    <submittedName>
        <fullName evidence="2">Uncharacterized protein</fullName>
    </submittedName>
</protein>
<keyword evidence="1" id="KW-1133">Transmembrane helix</keyword>
<comment type="caution">
    <text evidence="2">The sequence shown here is derived from an EMBL/GenBank/DDBJ whole genome shotgun (WGS) entry which is preliminary data.</text>
</comment>
<dbReference type="EMBL" id="CAJNDS010000205">
    <property type="protein sequence ID" value="CAE7027932.1"/>
    <property type="molecule type" value="Genomic_DNA"/>
</dbReference>
<sequence>MGAEARPPRYGPLRLVAAAAGGAIFTLVFLRSPFSCPDVPGLVSSHNKPGSQLSIPAVAGTEAPVTNAEPPVTNAEPVSLGAKAKPDGAGCGRACETCTQFCVPWNPHFFNMLEDCGHVCKIEPDGVNVKKSGGKFFDEFRKTVDCHKLWSSPHMDVPGEGRPPKWQDLPKGLRELYSYGGAVGFSPYYFDQKFYGGKQHVVAAVHNWTSEVINDMIAQAKAHKLKGTYDVGATECLRKGIIDADLQGKSVLVIGSLNPWVEALCLAHGAAEVTTLEYATLYSSDARVRTLTPFQLSAAVESGLPSFDAIVTFSSIEHSGLGRYGDALNPFGDLITLARAWCLAKPDADLVLGTEGRLASKPTIYFNAHRHYANLTYAQLFANWKQMTVHPCYQSVFTLKKLPAL</sequence>
<keyword evidence="3" id="KW-1185">Reference proteome</keyword>
<organism evidence="2 3">
    <name type="scientific">Symbiodinium natans</name>
    <dbReference type="NCBI Taxonomy" id="878477"/>
    <lineage>
        <taxon>Eukaryota</taxon>
        <taxon>Sar</taxon>
        <taxon>Alveolata</taxon>
        <taxon>Dinophyceae</taxon>
        <taxon>Suessiales</taxon>
        <taxon>Symbiodiniaceae</taxon>
        <taxon>Symbiodinium</taxon>
    </lineage>
</organism>
<proteinExistence type="predicted"/>
<accession>A0A812I7R9</accession>
<dbReference type="Proteomes" id="UP000604046">
    <property type="component" value="Unassembled WGS sequence"/>
</dbReference>
<dbReference type="AlphaFoldDB" id="A0A812I7R9"/>
<dbReference type="Pfam" id="PF03269">
    <property type="entry name" value="DUF268"/>
    <property type="match status" value="1"/>
</dbReference>
<keyword evidence="1" id="KW-0812">Transmembrane</keyword>
<evidence type="ECO:0000313" key="2">
    <source>
        <dbReference type="EMBL" id="CAE7027932.1"/>
    </source>
</evidence>
<dbReference type="InterPro" id="IPR004951">
    <property type="entry name" value="DUF268_CAE_spp"/>
</dbReference>